<keyword evidence="3" id="KW-1185">Reference proteome</keyword>
<evidence type="ECO:0000256" key="1">
    <source>
        <dbReference type="SAM" id="Phobius"/>
    </source>
</evidence>
<dbReference type="HOGENOM" id="CLU_1238163_0_0_10"/>
<feature type="transmembrane region" description="Helical" evidence="1">
    <location>
        <begin position="191"/>
        <end position="217"/>
    </location>
</feature>
<gene>
    <name evidence="2" type="ORF">C802_01558</name>
</gene>
<keyword evidence="1" id="KW-0812">Transmembrane</keyword>
<dbReference type="EMBL" id="ASSP01000009">
    <property type="protein sequence ID" value="EOS13715.1"/>
    <property type="molecule type" value="Genomic_DNA"/>
</dbReference>
<dbReference type="PATRIC" id="fig|1235788.3.peg.1593"/>
<comment type="caution">
    <text evidence="2">The sequence shown here is derived from an EMBL/GenBank/DDBJ whole genome shotgun (WGS) entry which is preliminary data.</text>
</comment>
<organism evidence="2 3">
    <name type="scientific">Phocaeicola sartorii</name>
    <dbReference type="NCBI Taxonomy" id="671267"/>
    <lineage>
        <taxon>Bacteria</taxon>
        <taxon>Pseudomonadati</taxon>
        <taxon>Bacteroidota</taxon>
        <taxon>Bacteroidia</taxon>
        <taxon>Bacteroidales</taxon>
        <taxon>Bacteroidaceae</taxon>
        <taxon>Phocaeicola</taxon>
    </lineage>
</organism>
<name>R9IA12_9BACT</name>
<dbReference type="AlphaFoldDB" id="R9IA12"/>
<accession>R9IA12</accession>
<dbReference type="Proteomes" id="UP000014200">
    <property type="component" value="Unassembled WGS sequence"/>
</dbReference>
<keyword evidence="1" id="KW-0472">Membrane</keyword>
<sequence>MESQPYKFYLSDQWILEGVYGYTKQKITFENNIKTPIKKKSILTKNKQYGTSIWHYDKIESTDPTISQDMSQFIDLEYTLYREKVNQYKDYFEICNEMHLSYPLNIWAPYDMSKICLRLKFNGTFIKDLCKSIDIKFGIPVELTNTHPLPEDNTFSEIRYAKSTSWEKINQNGISTIVNFISYAPLQESRVFILTTLITLCISGIITLVIRLTYFYIQSIYNS</sequence>
<proteinExistence type="predicted"/>
<evidence type="ECO:0000313" key="2">
    <source>
        <dbReference type="EMBL" id="EOS13715.1"/>
    </source>
</evidence>
<reference evidence="2 3" key="1">
    <citation type="submission" date="2013-04" db="EMBL/GenBank/DDBJ databases">
        <title>The Genome Sequence of Bacteroides massiliensis dnLKV3.</title>
        <authorList>
            <consortium name="The Broad Institute Genomics Platform"/>
            <consortium name="The Broad Institute Genome Sequencing Center for Infectious Disease"/>
            <person name="Earl A."/>
            <person name="Xavier R."/>
            <person name="Kuhn K."/>
            <person name="Stappenbeck T."/>
            <person name="Walker B."/>
            <person name="Young S."/>
            <person name="Zeng Q."/>
            <person name="Gargeya S."/>
            <person name="Fitzgerald M."/>
            <person name="Haas B."/>
            <person name="Abouelleil A."/>
            <person name="Allen A.W."/>
            <person name="Alvarado L."/>
            <person name="Arachchi H.M."/>
            <person name="Berlin A.M."/>
            <person name="Chapman S.B."/>
            <person name="Gainer-Dewar J."/>
            <person name="Goldberg J."/>
            <person name="Griggs A."/>
            <person name="Gujja S."/>
            <person name="Hansen M."/>
            <person name="Howarth C."/>
            <person name="Imamovic A."/>
            <person name="Ireland A."/>
            <person name="Larimer J."/>
            <person name="McCowan C."/>
            <person name="Murphy C."/>
            <person name="Pearson M."/>
            <person name="Poon T.W."/>
            <person name="Priest M."/>
            <person name="Roberts A."/>
            <person name="Saif S."/>
            <person name="Shea T."/>
            <person name="Sisk P."/>
            <person name="Sykes S."/>
            <person name="Wortman J."/>
            <person name="Nusbaum C."/>
            <person name="Birren B."/>
        </authorList>
    </citation>
    <scope>NUCLEOTIDE SEQUENCE [LARGE SCALE GENOMIC DNA]</scope>
    <source>
        <strain evidence="3">dnLKV3</strain>
    </source>
</reference>
<dbReference type="STRING" id="1235788.C802_01558"/>
<evidence type="ECO:0000313" key="3">
    <source>
        <dbReference type="Proteomes" id="UP000014200"/>
    </source>
</evidence>
<keyword evidence="1" id="KW-1133">Transmembrane helix</keyword>
<protein>
    <submittedName>
        <fullName evidence="2">Uncharacterized protein</fullName>
    </submittedName>
</protein>